<accession>A0A0A9EXU0</accession>
<reference evidence="1" key="2">
    <citation type="journal article" date="2015" name="Data Brief">
        <title>Shoot transcriptome of the giant reed, Arundo donax.</title>
        <authorList>
            <person name="Barrero R.A."/>
            <person name="Guerrero F.D."/>
            <person name="Moolhuijzen P."/>
            <person name="Goolsby J.A."/>
            <person name="Tidwell J."/>
            <person name="Bellgard S.E."/>
            <person name="Bellgard M.I."/>
        </authorList>
    </citation>
    <scope>NUCLEOTIDE SEQUENCE</scope>
    <source>
        <tissue evidence="1">Shoot tissue taken approximately 20 cm above the soil surface</tissue>
    </source>
</reference>
<dbReference type="EMBL" id="GBRH01192984">
    <property type="protein sequence ID" value="JAE04912.1"/>
    <property type="molecule type" value="Transcribed_RNA"/>
</dbReference>
<reference evidence="1" key="1">
    <citation type="submission" date="2014-09" db="EMBL/GenBank/DDBJ databases">
        <authorList>
            <person name="Magalhaes I.L.F."/>
            <person name="Oliveira U."/>
            <person name="Santos F.R."/>
            <person name="Vidigal T.H.D.A."/>
            <person name="Brescovit A.D."/>
            <person name="Santos A.J."/>
        </authorList>
    </citation>
    <scope>NUCLEOTIDE SEQUENCE</scope>
    <source>
        <tissue evidence="1">Shoot tissue taken approximately 20 cm above the soil surface</tissue>
    </source>
</reference>
<organism evidence="1">
    <name type="scientific">Arundo donax</name>
    <name type="common">Giant reed</name>
    <name type="synonym">Donax arundinaceus</name>
    <dbReference type="NCBI Taxonomy" id="35708"/>
    <lineage>
        <taxon>Eukaryota</taxon>
        <taxon>Viridiplantae</taxon>
        <taxon>Streptophyta</taxon>
        <taxon>Embryophyta</taxon>
        <taxon>Tracheophyta</taxon>
        <taxon>Spermatophyta</taxon>
        <taxon>Magnoliopsida</taxon>
        <taxon>Liliopsida</taxon>
        <taxon>Poales</taxon>
        <taxon>Poaceae</taxon>
        <taxon>PACMAD clade</taxon>
        <taxon>Arundinoideae</taxon>
        <taxon>Arundineae</taxon>
        <taxon>Arundo</taxon>
    </lineage>
</organism>
<proteinExistence type="predicted"/>
<name>A0A0A9EXU0_ARUDO</name>
<sequence>MNHLLAFLCRLCQIHLYQECSYC</sequence>
<dbReference type="AlphaFoldDB" id="A0A0A9EXU0"/>
<protein>
    <submittedName>
        <fullName evidence="1">GSVIVT01001600001</fullName>
    </submittedName>
</protein>
<evidence type="ECO:0000313" key="1">
    <source>
        <dbReference type="EMBL" id="JAE04912.1"/>
    </source>
</evidence>